<reference evidence="2" key="1">
    <citation type="journal article" date="2020" name="Fungal Divers.">
        <title>Resolving the Mortierellaceae phylogeny through synthesis of multi-gene phylogenetics and phylogenomics.</title>
        <authorList>
            <person name="Vandepol N."/>
            <person name="Liber J."/>
            <person name="Desiro A."/>
            <person name="Na H."/>
            <person name="Kennedy M."/>
            <person name="Barry K."/>
            <person name="Grigoriev I.V."/>
            <person name="Miller A.N."/>
            <person name="O'Donnell K."/>
            <person name="Stajich J.E."/>
            <person name="Bonito G."/>
        </authorList>
    </citation>
    <scope>NUCLEOTIDE SEQUENCE</scope>
    <source>
        <strain evidence="2">NRRL 6426</strain>
    </source>
</reference>
<dbReference type="OrthoDB" id="245150at2759"/>
<dbReference type="InterPro" id="IPR023214">
    <property type="entry name" value="HAD_sf"/>
</dbReference>
<dbReference type="PANTHER" id="PTHR28181:SF1">
    <property type="entry name" value="COLD TOLERANCE PROTEIN 1"/>
    <property type="match status" value="1"/>
</dbReference>
<gene>
    <name evidence="2" type="ORF">BG015_005021</name>
</gene>
<dbReference type="AlphaFoldDB" id="A0A9P5S171"/>
<dbReference type="PANTHER" id="PTHR28181">
    <property type="entry name" value="UPF0655 PROTEIN YCR015C"/>
    <property type="match status" value="1"/>
</dbReference>
<proteinExistence type="predicted"/>
<organism evidence="2 3">
    <name type="scientific">Linnemannia schmuckeri</name>
    <dbReference type="NCBI Taxonomy" id="64567"/>
    <lineage>
        <taxon>Eukaryota</taxon>
        <taxon>Fungi</taxon>
        <taxon>Fungi incertae sedis</taxon>
        <taxon>Mucoromycota</taxon>
        <taxon>Mortierellomycotina</taxon>
        <taxon>Mortierellomycetes</taxon>
        <taxon>Mortierellales</taxon>
        <taxon>Mortierellaceae</taxon>
        <taxon>Linnemannia</taxon>
    </lineage>
</organism>
<dbReference type="EMBL" id="JAAAUQ010000233">
    <property type="protein sequence ID" value="KAF9152594.1"/>
    <property type="molecule type" value="Genomic_DNA"/>
</dbReference>
<feature type="compositionally biased region" description="Polar residues" evidence="1">
    <location>
        <begin position="177"/>
        <end position="201"/>
    </location>
</feature>
<dbReference type="InterPro" id="IPR050849">
    <property type="entry name" value="HAD-like_hydrolase_phosphatase"/>
</dbReference>
<evidence type="ECO:0000313" key="2">
    <source>
        <dbReference type="EMBL" id="KAF9152594.1"/>
    </source>
</evidence>
<dbReference type="SUPFAM" id="SSF56784">
    <property type="entry name" value="HAD-like"/>
    <property type="match status" value="1"/>
</dbReference>
<feature type="region of interest" description="Disordered" evidence="1">
    <location>
        <begin position="141"/>
        <end position="208"/>
    </location>
</feature>
<accession>A0A9P5S171</accession>
<dbReference type="Gene3D" id="3.40.50.1000">
    <property type="entry name" value="HAD superfamily/HAD-like"/>
    <property type="match status" value="1"/>
</dbReference>
<comment type="caution">
    <text evidence="2">The sequence shown here is derived from an EMBL/GenBank/DDBJ whole genome shotgun (WGS) entry which is preliminary data.</text>
</comment>
<evidence type="ECO:0000256" key="1">
    <source>
        <dbReference type="SAM" id="MobiDB-lite"/>
    </source>
</evidence>
<keyword evidence="3" id="KW-1185">Reference proteome</keyword>
<sequence length="513" mass="57245">MSPTLYRFTTAEGLIHLLDRKTITTSTITSHIATSAASQHLEVHTVHGSNLTLNGTAPVVSDYATKEISSFDHLVLDFDETITDHDTTSSFDTLACRVRPGTDYQEPQMSWDEILQAYLDDLEKVDISDLCHLNRPLDNLLPQGNGDHAPTVEVSSPPSQEQGQEQEVGGQLHHPQPKSNSPPLQSNTTTTKQQHTIQPPSKQHHLLDPKVRELQCHIDGRTFTPEPELPVPKIPALQSWIHSQVRKRAVEKVSLDRVYESGNLVGLTRSQIRQFGREHIKLRPGMVTFLKAFVQEQDQLEKDRLEKELQARVTEGNEGLESGKAPSKFGRGQLWILSVNWSQDLIRGAMDQVFGSEEATSKYLPDSHLICSNLEFAEEGHEILARRRKSDATTTNTTTTAIDYNNNDTNNNDNKLGGDNACVHHTSGKVDVTILTGTDKLHAFRDIQRRYAMQHDLAPSETKWAYFGDSSTDLGCLVEADLGIIIGKSKSLLSECERSGIQVVDLIERKQSE</sequence>
<evidence type="ECO:0000313" key="3">
    <source>
        <dbReference type="Proteomes" id="UP000748756"/>
    </source>
</evidence>
<name>A0A9P5S171_9FUNG</name>
<dbReference type="InterPro" id="IPR036412">
    <property type="entry name" value="HAD-like_sf"/>
</dbReference>
<dbReference type="Proteomes" id="UP000748756">
    <property type="component" value="Unassembled WGS sequence"/>
</dbReference>
<feature type="compositionally biased region" description="Low complexity" evidence="1">
    <location>
        <begin position="153"/>
        <end position="171"/>
    </location>
</feature>
<protein>
    <submittedName>
        <fullName evidence="2">Uncharacterized protein</fullName>
    </submittedName>
</protein>